<dbReference type="InterPro" id="IPR013012">
    <property type="entry name" value="PTS_EIIB_3"/>
</dbReference>
<dbReference type="RefSeq" id="WP_004098055.1">
    <property type="nucleotide sequence ID" value="NZ_AFGF01000191.1"/>
</dbReference>
<dbReference type="eggNOG" id="COG1440">
    <property type="taxonomic scope" value="Bacteria"/>
</dbReference>
<dbReference type="GO" id="GO:0008982">
    <property type="term" value="F:protein-N(PI)-phosphohistidine-sugar phosphotransferase activity"/>
    <property type="evidence" value="ECO:0007669"/>
    <property type="project" value="InterPro"/>
</dbReference>
<keyword evidence="1" id="KW-0813">Transport</keyword>
<dbReference type="PANTHER" id="PTHR34581:SF2">
    <property type="entry name" value="PTS SYSTEM N,N'-DIACETYLCHITOBIOSE-SPECIFIC EIIB COMPONENT"/>
    <property type="match status" value="1"/>
</dbReference>
<dbReference type="CDD" id="cd05564">
    <property type="entry name" value="PTS_IIB_chitobiose_lichenan"/>
    <property type="match status" value="1"/>
</dbReference>
<evidence type="ECO:0000256" key="4">
    <source>
        <dbReference type="ARBA" id="ARBA00022679"/>
    </source>
</evidence>
<evidence type="ECO:0000259" key="8">
    <source>
        <dbReference type="PROSITE" id="PS51100"/>
    </source>
</evidence>
<dbReference type="STRING" id="1009370.ALO_17176"/>
<dbReference type="Pfam" id="PF02302">
    <property type="entry name" value="PTS_IIB"/>
    <property type="match status" value="1"/>
</dbReference>
<dbReference type="InterPro" id="IPR003501">
    <property type="entry name" value="PTS_EIIB_2/3"/>
</dbReference>
<reference evidence="9 10" key="1">
    <citation type="journal article" date="2011" name="EMBO J.">
        <title>Structural diversity of bacterial flagellar motors.</title>
        <authorList>
            <person name="Chen S."/>
            <person name="Beeby M."/>
            <person name="Murphy G.E."/>
            <person name="Leadbetter J.R."/>
            <person name="Hendrixson D.R."/>
            <person name="Briegel A."/>
            <person name="Li Z."/>
            <person name="Shi J."/>
            <person name="Tocheva E.I."/>
            <person name="Muller A."/>
            <person name="Dobro M.J."/>
            <person name="Jensen G.J."/>
        </authorList>
    </citation>
    <scope>NUCLEOTIDE SEQUENCE [LARGE SCALE GENOMIC DNA]</scope>
    <source>
        <strain evidence="9 10">DSM 6540</strain>
    </source>
</reference>
<protein>
    <submittedName>
        <fullName evidence="9">Phosphotransferase system lactose/cellobiose-specific IIB subunit</fullName>
    </submittedName>
</protein>
<name>F7NMV4_9FIRM</name>
<keyword evidence="5" id="KW-0598">Phosphotransferase system</keyword>
<feature type="modified residue" description="Phosphocysteine; by EIIA" evidence="7">
    <location>
        <position position="8"/>
    </location>
</feature>
<dbReference type="EMBL" id="AFGF01000191">
    <property type="protein sequence ID" value="EGO62648.1"/>
    <property type="molecule type" value="Genomic_DNA"/>
</dbReference>
<dbReference type="GO" id="GO:0009401">
    <property type="term" value="P:phosphoenolpyruvate-dependent sugar phosphotransferase system"/>
    <property type="evidence" value="ECO:0007669"/>
    <property type="project" value="UniProtKB-KW"/>
</dbReference>
<keyword evidence="2" id="KW-0597">Phosphoprotein</keyword>
<evidence type="ECO:0000256" key="2">
    <source>
        <dbReference type="ARBA" id="ARBA00022553"/>
    </source>
</evidence>
<sequence>MVRIMLVCSSGMSTSLLVCKMNTVAVKEGIQAKVTAIAEADLKNNMNNMDVLLLGPQVKFLLTKLKDLLEPKGVPVDVIDFSDYGTMNGKNVLEHALRLVKDKAL</sequence>
<evidence type="ECO:0000313" key="10">
    <source>
        <dbReference type="Proteomes" id="UP000003240"/>
    </source>
</evidence>
<dbReference type="GO" id="GO:0016301">
    <property type="term" value="F:kinase activity"/>
    <property type="evidence" value="ECO:0007669"/>
    <property type="project" value="UniProtKB-KW"/>
</dbReference>
<dbReference type="OrthoDB" id="9808134at2"/>
<evidence type="ECO:0000256" key="3">
    <source>
        <dbReference type="ARBA" id="ARBA00022597"/>
    </source>
</evidence>
<evidence type="ECO:0000256" key="6">
    <source>
        <dbReference type="ARBA" id="ARBA00022777"/>
    </source>
</evidence>
<proteinExistence type="predicted"/>
<dbReference type="InterPro" id="IPR036095">
    <property type="entry name" value="PTS_EIIB-like_sf"/>
</dbReference>
<dbReference type="AlphaFoldDB" id="F7NMV4"/>
<dbReference type="Gene3D" id="3.40.50.2300">
    <property type="match status" value="1"/>
</dbReference>
<keyword evidence="6" id="KW-0418">Kinase</keyword>
<comment type="caution">
    <text evidence="9">The sequence shown here is derived from an EMBL/GenBank/DDBJ whole genome shotgun (WGS) entry which is preliminary data.</text>
</comment>
<organism evidence="9 10">
    <name type="scientific">Acetonema longum DSM 6540</name>
    <dbReference type="NCBI Taxonomy" id="1009370"/>
    <lineage>
        <taxon>Bacteria</taxon>
        <taxon>Bacillati</taxon>
        <taxon>Bacillota</taxon>
        <taxon>Negativicutes</taxon>
        <taxon>Acetonemataceae</taxon>
        <taxon>Acetonema</taxon>
    </lineage>
</organism>
<dbReference type="SUPFAM" id="SSF52794">
    <property type="entry name" value="PTS system IIB component-like"/>
    <property type="match status" value="1"/>
</dbReference>
<keyword evidence="4 9" id="KW-0808">Transferase</keyword>
<dbReference type="PROSITE" id="PS51100">
    <property type="entry name" value="PTS_EIIB_TYPE_3"/>
    <property type="match status" value="1"/>
</dbReference>
<dbReference type="PANTHER" id="PTHR34581">
    <property type="entry name" value="PTS SYSTEM N,N'-DIACETYLCHITOBIOSE-SPECIFIC EIIB COMPONENT"/>
    <property type="match status" value="1"/>
</dbReference>
<keyword evidence="3" id="KW-0762">Sugar transport</keyword>
<keyword evidence="10" id="KW-1185">Reference proteome</keyword>
<dbReference type="InterPro" id="IPR051819">
    <property type="entry name" value="PTS_sugar-specific_EIIB"/>
</dbReference>
<evidence type="ECO:0000313" key="9">
    <source>
        <dbReference type="EMBL" id="EGO62648.1"/>
    </source>
</evidence>
<dbReference type="Proteomes" id="UP000003240">
    <property type="component" value="Unassembled WGS sequence"/>
</dbReference>
<accession>F7NMV4</accession>
<evidence type="ECO:0000256" key="7">
    <source>
        <dbReference type="PROSITE-ProRule" id="PRU00423"/>
    </source>
</evidence>
<evidence type="ECO:0000256" key="1">
    <source>
        <dbReference type="ARBA" id="ARBA00022448"/>
    </source>
</evidence>
<gene>
    <name evidence="9" type="ORF">ALO_17176</name>
</gene>
<feature type="domain" description="PTS EIIB type-3" evidence="8">
    <location>
        <begin position="1"/>
        <end position="105"/>
    </location>
</feature>
<evidence type="ECO:0000256" key="5">
    <source>
        <dbReference type="ARBA" id="ARBA00022683"/>
    </source>
</evidence>